<reference evidence="2 3" key="1">
    <citation type="submission" date="2018-02" db="EMBL/GenBank/DDBJ databases">
        <title>Draft genome of wild Prunus yedoensis var. nudiflora.</title>
        <authorList>
            <person name="Baek S."/>
            <person name="Kim J.-H."/>
            <person name="Choi K."/>
            <person name="Kim G.-B."/>
            <person name="Cho A."/>
            <person name="Jang H."/>
            <person name="Shin C.-H."/>
            <person name="Yu H.-J."/>
            <person name="Mun J.-H."/>
        </authorList>
    </citation>
    <scope>NUCLEOTIDE SEQUENCE [LARGE SCALE GENOMIC DNA]</scope>
    <source>
        <strain evidence="3">cv. Jeju island</strain>
        <tissue evidence="2">Leaf</tissue>
    </source>
</reference>
<name>A0A314ZM32_PRUYE</name>
<comment type="caution">
    <text evidence="2">The sequence shown here is derived from an EMBL/GenBank/DDBJ whole genome shotgun (WGS) entry which is preliminary data.</text>
</comment>
<evidence type="ECO:0000256" key="1">
    <source>
        <dbReference type="SAM" id="Phobius"/>
    </source>
</evidence>
<dbReference type="OrthoDB" id="1857384at2759"/>
<feature type="transmembrane region" description="Helical" evidence="1">
    <location>
        <begin position="57"/>
        <end position="81"/>
    </location>
</feature>
<accession>A0A314ZM32</accession>
<organism evidence="2 3">
    <name type="scientific">Prunus yedoensis var. nudiflora</name>
    <dbReference type="NCBI Taxonomy" id="2094558"/>
    <lineage>
        <taxon>Eukaryota</taxon>
        <taxon>Viridiplantae</taxon>
        <taxon>Streptophyta</taxon>
        <taxon>Embryophyta</taxon>
        <taxon>Tracheophyta</taxon>
        <taxon>Spermatophyta</taxon>
        <taxon>Magnoliopsida</taxon>
        <taxon>eudicotyledons</taxon>
        <taxon>Gunneridae</taxon>
        <taxon>Pentapetalae</taxon>
        <taxon>rosids</taxon>
        <taxon>fabids</taxon>
        <taxon>Rosales</taxon>
        <taxon>Rosaceae</taxon>
        <taxon>Amygdaloideae</taxon>
        <taxon>Amygdaleae</taxon>
        <taxon>Prunus</taxon>
    </lineage>
</organism>
<dbReference type="Proteomes" id="UP000250321">
    <property type="component" value="Unassembled WGS sequence"/>
</dbReference>
<protein>
    <submittedName>
        <fullName evidence="2">Uncharacterized protein</fullName>
    </submittedName>
</protein>
<dbReference type="EMBL" id="PJQY01000064">
    <property type="protein sequence ID" value="PQQ19513.1"/>
    <property type="molecule type" value="Genomic_DNA"/>
</dbReference>
<gene>
    <name evidence="2" type="ORF">Pyn_12122</name>
</gene>
<evidence type="ECO:0000313" key="3">
    <source>
        <dbReference type="Proteomes" id="UP000250321"/>
    </source>
</evidence>
<keyword evidence="3" id="KW-1185">Reference proteome</keyword>
<sequence>MRQNLQNIRKSPRVADESMVIGGGNLAELPIFAGHDHHIKWIEDLHRGYVGLRGFRCCTVLCLCHFLRSLAFLNLMFMVLMGSGHLVNLPR</sequence>
<keyword evidence="1" id="KW-1133">Transmembrane helix</keyword>
<evidence type="ECO:0000313" key="2">
    <source>
        <dbReference type="EMBL" id="PQQ19513.1"/>
    </source>
</evidence>
<proteinExistence type="predicted"/>
<dbReference type="AlphaFoldDB" id="A0A314ZM32"/>
<keyword evidence="1" id="KW-0812">Transmembrane</keyword>
<keyword evidence="1" id="KW-0472">Membrane</keyword>